<keyword evidence="1" id="KW-0175">Coiled coil</keyword>
<accession>A0ABR6WDQ6</accession>
<feature type="transmembrane region" description="Helical" evidence="2">
    <location>
        <begin position="27"/>
        <end position="45"/>
    </location>
</feature>
<name>A0ABR6WDQ6_9BACT</name>
<protein>
    <recommendedName>
        <fullName evidence="5">Gliding motility protein GldL</fullName>
    </recommendedName>
</protein>
<feature type="transmembrane region" description="Helical" evidence="2">
    <location>
        <begin position="57"/>
        <end position="75"/>
    </location>
</feature>
<keyword evidence="2" id="KW-0472">Membrane</keyword>
<gene>
    <name evidence="3" type="ORF">FH603_4579</name>
</gene>
<dbReference type="EMBL" id="VFIA01000036">
    <property type="protein sequence ID" value="MBC3794052.1"/>
    <property type="molecule type" value="Genomic_DNA"/>
</dbReference>
<evidence type="ECO:0000256" key="1">
    <source>
        <dbReference type="SAM" id="Coils"/>
    </source>
</evidence>
<proteinExistence type="predicted"/>
<sequence length="347" mass="38554">MATPDFSQIGGSTEVEKRSFWSRPEGILGMIVLAGMAGFGLVYFNRIVEFLIRATSNLLELALLLGALGVLIFLFTSRDVRTAVFFLFKSLMRSLTGTVIQLNPIAIMKIYVDDLKDKRQKMQGQINTLAGQLVKLNKKITENNEASKQKFAEANKANAMTDRPGMREAAQLATIEGAGLQEMNEKLMPLQRNMKTVLAFMEKVNQSADYIIKETEIKVRLKETEYQIVKESSNALKTAVSIFKGDPDKRFYFDQSMEYIQDDMSNKLGEMKRAMDLSMDFINGVDIQNGILSDKGEALLEAYNKGEFKMVQSGVDSLDGPSANPITAPIPGQAAPAKDAGYRNLLD</sequence>
<evidence type="ECO:0008006" key="5">
    <source>
        <dbReference type="Google" id="ProtNLM"/>
    </source>
</evidence>
<evidence type="ECO:0000313" key="3">
    <source>
        <dbReference type="EMBL" id="MBC3794052.1"/>
    </source>
</evidence>
<feature type="coiled-coil region" evidence="1">
    <location>
        <begin position="112"/>
        <end position="157"/>
    </location>
</feature>
<comment type="caution">
    <text evidence="3">The sequence shown here is derived from an EMBL/GenBank/DDBJ whole genome shotgun (WGS) entry which is preliminary data.</text>
</comment>
<keyword evidence="2" id="KW-1133">Transmembrane helix</keyword>
<dbReference type="RefSeq" id="WP_186740082.1">
    <property type="nucleotide sequence ID" value="NZ_VFIA01000036.1"/>
</dbReference>
<organism evidence="3 4">
    <name type="scientific">Spirosoma utsteinense</name>
    <dbReference type="NCBI Taxonomy" id="2585773"/>
    <lineage>
        <taxon>Bacteria</taxon>
        <taxon>Pseudomonadati</taxon>
        <taxon>Bacteroidota</taxon>
        <taxon>Cytophagia</taxon>
        <taxon>Cytophagales</taxon>
        <taxon>Cytophagaceae</taxon>
        <taxon>Spirosoma</taxon>
    </lineage>
</organism>
<keyword evidence="2" id="KW-0812">Transmembrane</keyword>
<dbReference type="Proteomes" id="UP000700732">
    <property type="component" value="Unassembled WGS sequence"/>
</dbReference>
<reference evidence="3 4" key="1">
    <citation type="submission" date="2019-06" db="EMBL/GenBank/DDBJ databases">
        <title>Spirosoma utsteinense sp. nov. isolated from Antarctic ice-free soils.</title>
        <authorList>
            <person name="Tahon G."/>
        </authorList>
    </citation>
    <scope>NUCLEOTIDE SEQUENCE [LARGE SCALE GENOMIC DNA]</scope>
    <source>
        <strain evidence="3 4">LMG 31447</strain>
    </source>
</reference>
<evidence type="ECO:0000313" key="4">
    <source>
        <dbReference type="Proteomes" id="UP000700732"/>
    </source>
</evidence>
<evidence type="ECO:0000256" key="2">
    <source>
        <dbReference type="SAM" id="Phobius"/>
    </source>
</evidence>
<keyword evidence="4" id="KW-1185">Reference proteome</keyword>